<dbReference type="GO" id="GO:0006886">
    <property type="term" value="P:intracellular protein transport"/>
    <property type="evidence" value="ECO:0007669"/>
    <property type="project" value="TreeGrafter"/>
</dbReference>
<accession>A0AAF0X8W3</accession>
<dbReference type="PROSITE" id="PS00678">
    <property type="entry name" value="WD_REPEATS_1"/>
    <property type="match status" value="1"/>
</dbReference>
<name>A0AAF0X8W3_DAUCS</name>
<dbReference type="PANTHER" id="PTHR19876">
    <property type="entry name" value="COATOMER"/>
    <property type="match status" value="1"/>
</dbReference>
<evidence type="ECO:0000256" key="5">
    <source>
        <dbReference type="PROSITE-ProRule" id="PRU00221"/>
    </source>
</evidence>
<dbReference type="EMBL" id="CP093347">
    <property type="protein sequence ID" value="WOH02622.1"/>
    <property type="molecule type" value="Genomic_DNA"/>
</dbReference>
<dbReference type="InterPro" id="IPR020472">
    <property type="entry name" value="WD40_PAC1"/>
</dbReference>
<reference evidence="6" key="2">
    <citation type="submission" date="2022-03" db="EMBL/GenBank/DDBJ databases">
        <title>Draft title - Genomic analysis of global carrot germplasm unveils the trajectory of domestication and the origin of high carotenoid orange carrot.</title>
        <authorList>
            <person name="Iorizzo M."/>
            <person name="Ellison S."/>
            <person name="Senalik D."/>
            <person name="Macko-Podgorni A."/>
            <person name="Grzebelus D."/>
            <person name="Bostan H."/>
            <person name="Rolling W."/>
            <person name="Curaba J."/>
            <person name="Simon P."/>
        </authorList>
    </citation>
    <scope>NUCLEOTIDE SEQUENCE</scope>
    <source>
        <tissue evidence="6">Leaf</tissue>
    </source>
</reference>
<keyword evidence="3" id="KW-0677">Repeat</keyword>
<dbReference type="PRINTS" id="PR00320">
    <property type="entry name" value="GPROTEINBRPT"/>
</dbReference>
<evidence type="ECO:0000256" key="1">
    <source>
        <dbReference type="ARBA" id="ARBA00004156"/>
    </source>
</evidence>
<proteinExistence type="predicted"/>
<organism evidence="6 7">
    <name type="scientific">Daucus carota subsp. sativus</name>
    <name type="common">Carrot</name>
    <dbReference type="NCBI Taxonomy" id="79200"/>
    <lineage>
        <taxon>Eukaryota</taxon>
        <taxon>Viridiplantae</taxon>
        <taxon>Streptophyta</taxon>
        <taxon>Embryophyta</taxon>
        <taxon>Tracheophyta</taxon>
        <taxon>Spermatophyta</taxon>
        <taxon>Magnoliopsida</taxon>
        <taxon>eudicotyledons</taxon>
        <taxon>Gunneridae</taxon>
        <taxon>Pentapetalae</taxon>
        <taxon>asterids</taxon>
        <taxon>campanulids</taxon>
        <taxon>Apiales</taxon>
        <taxon>Apiaceae</taxon>
        <taxon>Apioideae</taxon>
        <taxon>Scandiceae</taxon>
        <taxon>Daucinae</taxon>
        <taxon>Daucus</taxon>
        <taxon>Daucus sect. Daucus</taxon>
    </lineage>
</organism>
<dbReference type="PROSITE" id="PS50082">
    <property type="entry name" value="WD_REPEATS_2"/>
    <property type="match status" value="3"/>
</dbReference>
<feature type="repeat" description="WD" evidence="5">
    <location>
        <begin position="16"/>
        <end position="48"/>
    </location>
</feature>
<dbReference type="AlphaFoldDB" id="A0AAF0X8W3"/>
<dbReference type="GO" id="GO:0006890">
    <property type="term" value="P:retrograde vesicle-mediated transport, Golgi to endoplasmic reticulum"/>
    <property type="evidence" value="ECO:0007669"/>
    <property type="project" value="TreeGrafter"/>
</dbReference>
<reference evidence="6" key="1">
    <citation type="journal article" date="2016" name="Nat. Genet.">
        <title>A high-quality carrot genome assembly provides new insights into carotenoid accumulation and asterid genome evolution.</title>
        <authorList>
            <person name="Iorizzo M."/>
            <person name="Ellison S."/>
            <person name="Senalik D."/>
            <person name="Zeng P."/>
            <person name="Satapoomin P."/>
            <person name="Huang J."/>
            <person name="Bowman M."/>
            <person name="Iovene M."/>
            <person name="Sanseverino W."/>
            <person name="Cavagnaro P."/>
            <person name="Yildiz M."/>
            <person name="Macko-Podgorni A."/>
            <person name="Moranska E."/>
            <person name="Grzebelus E."/>
            <person name="Grzebelus D."/>
            <person name="Ashrafi H."/>
            <person name="Zheng Z."/>
            <person name="Cheng S."/>
            <person name="Spooner D."/>
            <person name="Van Deynze A."/>
            <person name="Simon P."/>
        </authorList>
    </citation>
    <scope>NUCLEOTIDE SEQUENCE</scope>
    <source>
        <tissue evidence="6">Leaf</tissue>
    </source>
</reference>
<evidence type="ECO:0000256" key="4">
    <source>
        <dbReference type="ARBA" id="ARBA00023329"/>
    </source>
</evidence>
<keyword evidence="7" id="KW-1185">Reference proteome</keyword>
<comment type="subcellular location">
    <subcellularLocation>
        <location evidence="1">Cytoplasmic vesicle membrane</location>
    </subcellularLocation>
</comment>
<dbReference type="GO" id="GO:0006888">
    <property type="term" value="P:endoplasmic reticulum to Golgi vesicle-mediated transport"/>
    <property type="evidence" value="ECO:0007669"/>
    <property type="project" value="TreeGrafter"/>
</dbReference>
<evidence type="ECO:0000256" key="2">
    <source>
        <dbReference type="ARBA" id="ARBA00022574"/>
    </source>
</evidence>
<dbReference type="GO" id="GO:0030126">
    <property type="term" value="C:COPI vesicle coat"/>
    <property type="evidence" value="ECO:0007669"/>
    <property type="project" value="TreeGrafter"/>
</dbReference>
<dbReference type="Pfam" id="PF00400">
    <property type="entry name" value="WD40"/>
    <property type="match status" value="3"/>
</dbReference>
<dbReference type="Proteomes" id="UP000077755">
    <property type="component" value="Chromosome 5"/>
</dbReference>
<keyword evidence="2 5" id="KW-0853">WD repeat</keyword>
<evidence type="ECO:0000313" key="6">
    <source>
        <dbReference type="EMBL" id="WOH02622.1"/>
    </source>
</evidence>
<protein>
    <recommendedName>
        <fullName evidence="8">Coatomer WD associated region domain-containing protein</fullName>
    </recommendedName>
</protein>
<sequence>MIHVYNYSTEEKIKEFEAHTDYIRSLDVHPSLPYVLSSSDDKLIKLWDWEKGWECTQTFEGHDHYVMQAVFNPKETNTFASASLDHVLEGHSKGVNTVEFFVTGDKSFVVTGSDDFTAKVWDYQTGTCLHTLEGHTNNVTSLRVLPNVPNGPLIITGSEDATIRVWNATTYRYYALNFFTTIEPFNDS</sequence>
<dbReference type="SMART" id="SM00320">
    <property type="entry name" value="WD40"/>
    <property type="match status" value="3"/>
</dbReference>
<dbReference type="CDD" id="cd00200">
    <property type="entry name" value="WD40"/>
    <property type="match status" value="1"/>
</dbReference>
<dbReference type="GO" id="GO:0006891">
    <property type="term" value="P:intra-Golgi vesicle-mediated transport"/>
    <property type="evidence" value="ECO:0007669"/>
    <property type="project" value="TreeGrafter"/>
</dbReference>
<gene>
    <name evidence="6" type="ORF">DCAR_0522011</name>
</gene>
<dbReference type="SUPFAM" id="SSF50978">
    <property type="entry name" value="WD40 repeat-like"/>
    <property type="match status" value="1"/>
</dbReference>
<dbReference type="InterPro" id="IPR015943">
    <property type="entry name" value="WD40/YVTN_repeat-like_dom_sf"/>
</dbReference>
<dbReference type="InterPro" id="IPR050844">
    <property type="entry name" value="Coatomer_complex_subunit"/>
</dbReference>
<feature type="repeat" description="WD" evidence="5">
    <location>
        <begin position="88"/>
        <end position="131"/>
    </location>
</feature>
<dbReference type="InterPro" id="IPR036322">
    <property type="entry name" value="WD40_repeat_dom_sf"/>
</dbReference>
<evidence type="ECO:0000256" key="3">
    <source>
        <dbReference type="ARBA" id="ARBA00022737"/>
    </source>
</evidence>
<dbReference type="InterPro" id="IPR001680">
    <property type="entry name" value="WD40_rpt"/>
</dbReference>
<dbReference type="PANTHER" id="PTHR19876:SF76">
    <property type="entry name" value="WD40_YVTN REPEAT-LIKE-CONTAINING DOMAIN-CONTAINING PROTEIN-RELATED"/>
    <property type="match status" value="1"/>
</dbReference>
<evidence type="ECO:0000313" key="7">
    <source>
        <dbReference type="Proteomes" id="UP000077755"/>
    </source>
</evidence>
<dbReference type="Gene3D" id="2.130.10.10">
    <property type="entry name" value="YVTN repeat-like/Quinoprotein amine dehydrogenase"/>
    <property type="match status" value="1"/>
</dbReference>
<dbReference type="PROSITE" id="PS50294">
    <property type="entry name" value="WD_REPEATS_REGION"/>
    <property type="match status" value="3"/>
</dbReference>
<dbReference type="InterPro" id="IPR019775">
    <property type="entry name" value="WD40_repeat_CS"/>
</dbReference>
<keyword evidence="4" id="KW-0968">Cytoplasmic vesicle</keyword>
<feature type="repeat" description="WD" evidence="5">
    <location>
        <begin position="132"/>
        <end position="176"/>
    </location>
</feature>
<evidence type="ECO:0008006" key="8">
    <source>
        <dbReference type="Google" id="ProtNLM"/>
    </source>
</evidence>